<evidence type="ECO:0000256" key="18">
    <source>
        <dbReference type="ARBA" id="ARBA00044912"/>
    </source>
</evidence>
<comment type="catalytic activity">
    <reaction evidence="15">
        <text>L-arginyl-L-alpha-amino acid(out) = L-arginyl-L-alpha-amino acid(in)</text>
        <dbReference type="Rhea" id="RHEA:79371"/>
        <dbReference type="ChEBI" id="CHEBI:84315"/>
    </reaction>
</comment>
<comment type="similarity">
    <text evidence="2">Belongs to the major facilitator superfamily.</text>
</comment>
<comment type="catalytic activity">
    <reaction evidence="9">
        <text>L-histidyl-glycine(out) = L-histidyl-glycine(in)</text>
        <dbReference type="Rhea" id="RHEA:79395"/>
        <dbReference type="ChEBI" id="CHEBI:229957"/>
    </reaction>
</comment>
<dbReference type="PANTHER" id="PTHR23512:SF3">
    <property type="entry name" value="MAJOR FACILITATOR SUPERFAMILY DOMAIN-CONTAINING PROTEIN 1"/>
    <property type="match status" value="1"/>
</dbReference>
<dbReference type="SUPFAM" id="SSF103473">
    <property type="entry name" value="MFS general substrate transporter"/>
    <property type="match status" value="1"/>
</dbReference>
<evidence type="ECO:0000256" key="2">
    <source>
        <dbReference type="ARBA" id="ARBA00008335"/>
    </source>
</evidence>
<keyword evidence="4 25" id="KW-0812">Transmembrane</keyword>
<evidence type="ECO:0000313" key="28">
    <source>
        <dbReference type="Proteomes" id="UP000273278"/>
    </source>
</evidence>
<comment type="catalytic activity">
    <reaction evidence="11">
        <text>L-alpha-aminoacyl-L-histidine(out) = L-alpha-aminoacyl-L-histidine(in)</text>
        <dbReference type="Rhea" id="RHEA:79375"/>
        <dbReference type="ChEBI" id="CHEBI:229967"/>
    </reaction>
</comment>
<feature type="domain" description="Major facilitator superfamily (MFS) profile" evidence="26">
    <location>
        <begin position="1"/>
        <end position="424"/>
    </location>
</feature>
<evidence type="ECO:0000256" key="23">
    <source>
        <dbReference type="ARBA" id="ARBA00045709"/>
    </source>
</evidence>
<feature type="transmembrane region" description="Helical" evidence="25">
    <location>
        <begin position="110"/>
        <end position="131"/>
    </location>
</feature>
<dbReference type="InterPro" id="IPR036259">
    <property type="entry name" value="MFS_trans_sf"/>
</dbReference>
<dbReference type="GO" id="GO:0005765">
    <property type="term" value="C:lysosomal membrane"/>
    <property type="evidence" value="ECO:0007669"/>
    <property type="project" value="UniProtKB-SubCell"/>
</dbReference>
<feature type="transmembrane region" description="Helical" evidence="25">
    <location>
        <begin position="331"/>
        <end position="352"/>
    </location>
</feature>
<evidence type="ECO:0000256" key="11">
    <source>
        <dbReference type="ARBA" id="ARBA00044884"/>
    </source>
</evidence>
<dbReference type="GeneID" id="41321423"/>
<dbReference type="InterPro" id="IPR011701">
    <property type="entry name" value="MFS"/>
</dbReference>
<dbReference type="RefSeq" id="WP_048097746.1">
    <property type="nucleotide sequence ID" value="NZ_CAYAVG010000013.1"/>
</dbReference>
<comment type="catalytic activity">
    <reaction evidence="19">
        <text>L-alanyl-L-lysine(out) = L-alanyl-L-lysine(in)</text>
        <dbReference type="Rhea" id="RHEA:79415"/>
        <dbReference type="ChEBI" id="CHEBI:192470"/>
    </reaction>
</comment>
<evidence type="ECO:0000256" key="16">
    <source>
        <dbReference type="ARBA" id="ARBA00044900"/>
    </source>
</evidence>
<evidence type="ECO:0000256" key="24">
    <source>
        <dbReference type="ARBA" id="ARBA00046376"/>
    </source>
</evidence>
<feature type="transmembrane region" description="Helical" evidence="25">
    <location>
        <begin position="373"/>
        <end position="394"/>
    </location>
</feature>
<evidence type="ECO:0000256" key="19">
    <source>
        <dbReference type="ARBA" id="ARBA00044919"/>
    </source>
</evidence>
<feature type="transmembrane region" description="Helical" evidence="25">
    <location>
        <begin position="306"/>
        <end position="325"/>
    </location>
</feature>
<dbReference type="PROSITE" id="PS50850">
    <property type="entry name" value="MFS"/>
    <property type="match status" value="1"/>
</dbReference>
<comment type="catalytic activity">
    <reaction evidence="14">
        <text>L-aspartyl-L-lysine(out) = L-aspartyl-L-lysine(in)</text>
        <dbReference type="Rhea" id="RHEA:79411"/>
        <dbReference type="ChEBI" id="CHEBI:229953"/>
    </reaction>
</comment>
<evidence type="ECO:0000256" key="5">
    <source>
        <dbReference type="ARBA" id="ARBA00022989"/>
    </source>
</evidence>
<dbReference type="InterPro" id="IPR052187">
    <property type="entry name" value="MFSD1"/>
</dbReference>
<dbReference type="AlphaFoldDB" id="A0A3G3IG43"/>
<name>A0A3G3IG43_9ARCH</name>
<feature type="transmembrane region" description="Helical" evidence="25">
    <location>
        <begin position="171"/>
        <end position="189"/>
    </location>
</feature>
<dbReference type="Proteomes" id="UP000273278">
    <property type="component" value="Chromosome"/>
</dbReference>
<evidence type="ECO:0000256" key="4">
    <source>
        <dbReference type="ARBA" id="ARBA00022692"/>
    </source>
</evidence>
<comment type="catalytic activity">
    <reaction evidence="18">
        <text>L-histidyl-L-alpha-amino acid(out) = L-histidyl-L-alpha-amino acid(in)</text>
        <dbReference type="Rhea" id="RHEA:79379"/>
        <dbReference type="ChEBI" id="CHEBI:229964"/>
    </reaction>
</comment>
<evidence type="ECO:0000256" key="9">
    <source>
        <dbReference type="ARBA" id="ARBA00044878"/>
    </source>
</evidence>
<evidence type="ECO:0000256" key="1">
    <source>
        <dbReference type="ARBA" id="ARBA00004155"/>
    </source>
</evidence>
<feature type="transmembrane region" description="Helical" evidence="25">
    <location>
        <begin position="236"/>
        <end position="255"/>
    </location>
</feature>
<keyword evidence="7" id="KW-0458">Lysosome</keyword>
<keyword evidence="3" id="KW-0813">Transport</keyword>
<dbReference type="Gene3D" id="1.20.1250.20">
    <property type="entry name" value="MFS general substrate transporter like domains"/>
    <property type="match status" value="2"/>
</dbReference>
<evidence type="ECO:0000313" key="27">
    <source>
        <dbReference type="EMBL" id="AYQ54795.1"/>
    </source>
</evidence>
<proteinExistence type="inferred from homology"/>
<dbReference type="OMA" id="VYAGMQI"/>
<evidence type="ECO:0000256" key="25">
    <source>
        <dbReference type="SAM" id="Phobius"/>
    </source>
</evidence>
<evidence type="ECO:0000256" key="22">
    <source>
        <dbReference type="ARBA" id="ARBA00045018"/>
    </source>
</evidence>
<sequence length="437" mass="47954">MDAADCKRLVYKYRWAMFAILAVTYFFVYFHRMSVNALGTDMVADVGSGSKEYLSSIYFWTYALMQIPSGILSDRLGPRKASSIFLAIATAGSFITMFGESFLALAVGKVLIAAGMAVVYIPLMKIISVWFDKKDFPQLNGIVIAVGNVGALAASAPLVYLAEAIGWRDVFLLLGIITMVLALLCFAFVRDHPKNIGMPGIEEIRAEETGVEDTDRSDGKVPVLSGLKTVFGSGRVFWTMALAYFLVYGTIMVFQGTTSIMYFKSHVYGFALAAWFVTMIGVGKIASTILIGRLASRGLVRSKKKVMAFGTFVFMLVWAFIWLLAGDIDNQYVWFAVCGLFGFFGGFMTLSFSQVKEWFPISISGTAISSMNVFLFLGASVATTVAGMILHNVYTLENYSTLWAVMFAAAAAAFVLVLLSKERKEGDDMIMPSEEGR</sequence>
<feature type="transmembrane region" description="Helical" evidence="25">
    <location>
        <begin position="143"/>
        <end position="165"/>
    </location>
</feature>
<protein>
    <recommendedName>
        <fullName evidence="21">Lysosomal dipeptide transporter MFSD1</fullName>
    </recommendedName>
    <alternativeName>
        <fullName evidence="22">Major facilitator superfamily domain-containing protein 1</fullName>
    </alternativeName>
</protein>
<evidence type="ECO:0000256" key="8">
    <source>
        <dbReference type="ARBA" id="ARBA00044876"/>
    </source>
</evidence>
<dbReference type="InterPro" id="IPR020846">
    <property type="entry name" value="MFS_dom"/>
</dbReference>
<feature type="transmembrane region" description="Helical" evidence="25">
    <location>
        <begin position="84"/>
        <end position="104"/>
    </location>
</feature>
<feature type="transmembrane region" description="Helical" evidence="25">
    <location>
        <begin position="53"/>
        <end position="72"/>
    </location>
</feature>
<reference evidence="27 28" key="1">
    <citation type="submission" date="2016-10" db="EMBL/GenBank/DDBJ databases">
        <title>Complete genome of the TMA-utilizing, human hosted archaeon Methanomethylophilus alvus Gen. nov, sp. nov., strain Mx-05, derived from a pure culture.</title>
        <authorList>
            <person name="Brugere J.-F."/>
            <person name="Ben Hania W."/>
            <person name="Chaudhary P.P."/>
            <person name="Gaci N."/>
            <person name="Borrel G."/>
            <person name="Cao Van Tuat L."/>
            <person name="Fardeau M.-L."/>
            <person name="Harris H.M.B."/>
            <person name="O'Toole P.W."/>
            <person name="Ollivier B."/>
        </authorList>
    </citation>
    <scope>NUCLEOTIDE SEQUENCE [LARGE SCALE GENOMIC DNA]</scope>
    <source>
        <strain evidence="27 28">Mx-05</strain>
    </source>
</reference>
<evidence type="ECO:0000256" key="7">
    <source>
        <dbReference type="ARBA" id="ARBA00023228"/>
    </source>
</evidence>
<feature type="transmembrane region" description="Helical" evidence="25">
    <location>
        <begin position="400"/>
        <end position="419"/>
    </location>
</feature>
<organism evidence="27 28">
    <name type="scientific">Methanomethylophilus alvi</name>
    <dbReference type="NCBI Taxonomy" id="1291540"/>
    <lineage>
        <taxon>Archaea</taxon>
        <taxon>Methanobacteriati</taxon>
        <taxon>Thermoplasmatota</taxon>
        <taxon>Thermoplasmata</taxon>
        <taxon>Methanomassiliicoccales</taxon>
        <taxon>Methanomethylophilaceae</taxon>
        <taxon>Methanomethylophilus</taxon>
    </lineage>
</organism>
<dbReference type="GO" id="GO:0022857">
    <property type="term" value="F:transmembrane transporter activity"/>
    <property type="evidence" value="ECO:0007669"/>
    <property type="project" value="InterPro"/>
</dbReference>
<comment type="catalytic activity">
    <reaction evidence="13">
        <text>L-alpha-aminoacyl-L-lysine(out) = L-alpha-aminoacyl-L-lysine(in)</text>
        <dbReference type="Rhea" id="RHEA:79383"/>
        <dbReference type="ChEBI" id="CHEBI:229966"/>
    </reaction>
</comment>
<comment type="catalytic activity">
    <reaction evidence="16">
        <text>L-lysyl-L-lysine(out) = L-lysyl-L-lysine(in)</text>
        <dbReference type="Rhea" id="RHEA:79403"/>
        <dbReference type="ChEBI" id="CHEBI:229956"/>
    </reaction>
</comment>
<evidence type="ECO:0000256" key="10">
    <source>
        <dbReference type="ARBA" id="ARBA00044881"/>
    </source>
</evidence>
<comment type="catalytic activity">
    <reaction evidence="12">
        <text>L-lysyl-L-alpha-amino acid(out) = L-lysyl-L-alpha-amino acid(in)</text>
        <dbReference type="Rhea" id="RHEA:79387"/>
        <dbReference type="ChEBI" id="CHEBI:229965"/>
    </reaction>
</comment>
<evidence type="ECO:0000256" key="12">
    <source>
        <dbReference type="ARBA" id="ARBA00044891"/>
    </source>
</evidence>
<comment type="catalytic activity">
    <reaction evidence="10">
        <text>L-alpha-aminoacyl-L-arginine(out) = L-alpha-aminoacyl-L-arginine(in)</text>
        <dbReference type="Rhea" id="RHEA:79367"/>
        <dbReference type="ChEBI" id="CHEBI:229968"/>
    </reaction>
</comment>
<evidence type="ECO:0000256" key="21">
    <source>
        <dbReference type="ARBA" id="ARBA00044985"/>
    </source>
</evidence>
<comment type="catalytic activity">
    <reaction evidence="20">
        <text>L-lysyl-glycine(out) = L-lysyl-glycine(in)</text>
        <dbReference type="Rhea" id="RHEA:79407"/>
        <dbReference type="ChEBI" id="CHEBI:191202"/>
    </reaction>
</comment>
<gene>
    <name evidence="27" type="ORF">BKD89_03110</name>
</gene>
<comment type="catalytic activity">
    <reaction evidence="17">
        <text>L-arginyl-glycine(out) = L-arginyl-glycine(in)</text>
        <dbReference type="Rhea" id="RHEA:79391"/>
        <dbReference type="ChEBI" id="CHEBI:229955"/>
    </reaction>
</comment>
<evidence type="ECO:0000256" key="6">
    <source>
        <dbReference type="ARBA" id="ARBA00023136"/>
    </source>
</evidence>
<dbReference type="PANTHER" id="PTHR23512">
    <property type="entry name" value="MAJOR FACILITATOR SUPERFAMILY DOMAIN-CONTAINING PROTEIN 1"/>
    <property type="match status" value="1"/>
</dbReference>
<evidence type="ECO:0000256" key="14">
    <source>
        <dbReference type="ARBA" id="ARBA00044898"/>
    </source>
</evidence>
<feature type="transmembrane region" description="Helical" evidence="25">
    <location>
        <begin position="267"/>
        <end position="294"/>
    </location>
</feature>
<keyword evidence="6 25" id="KW-0472">Membrane</keyword>
<dbReference type="Pfam" id="PF07690">
    <property type="entry name" value="MFS_1"/>
    <property type="match status" value="1"/>
</dbReference>
<comment type="catalytic activity">
    <reaction evidence="8">
        <text>L-lysyl-L-alanine(out) = L-lysyl-L-alanine(in)</text>
        <dbReference type="Rhea" id="RHEA:79399"/>
        <dbReference type="ChEBI" id="CHEBI:229954"/>
    </reaction>
</comment>
<keyword evidence="5 25" id="KW-1133">Transmembrane helix</keyword>
<evidence type="ECO:0000256" key="20">
    <source>
        <dbReference type="ARBA" id="ARBA00044924"/>
    </source>
</evidence>
<evidence type="ECO:0000256" key="3">
    <source>
        <dbReference type="ARBA" id="ARBA00022448"/>
    </source>
</evidence>
<evidence type="ECO:0000256" key="17">
    <source>
        <dbReference type="ARBA" id="ARBA00044903"/>
    </source>
</evidence>
<evidence type="ECO:0000256" key="15">
    <source>
        <dbReference type="ARBA" id="ARBA00044899"/>
    </source>
</evidence>
<evidence type="ECO:0000256" key="13">
    <source>
        <dbReference type="ARBA" id="ARBA00044893"/>
    </source>
</evidence>
<feature type="transmembrane region" description="Helical" evidence="25">
    <location>
        <begin position="15"/>
        <end position="33"/>
    </location>
</feature>
<comment type="function">
    <text evidence="23">Lysosomal dipeptide uniporter that selectively exports lysine, arginine or histidine-containing dipeptides with a net positive charge from the lysosome lumen into the cytosol. Could play a role in a specific type of protein O-glycosylation indirectly regulating macrophages migration and tissue invasion. Also essential for liver homeostasis.</text>
</comment>
<dbReference type="EMBL" id="CP017686">
    <property type="protein sequence ID" value="AYQ54795.1"/>
    <property type="molecule type" value="Genomic_DNA"/>
</dbReference>
<accession>A0A3G3IG43</accession>
<comment type="subcellular location">
    <subcellularLocation>
        <location evidence="1">Lysosome membrane</location>
        <topology evidence="1">Multi-pass membrane protein</topology>
    </subcellularLocation>
</comment>
<evidence type="ECO:0000259" key="26">
    <source>
        <dbReference type="PROSITE" id="PS50850"/>
    </source>
</evidence>
<comment type="subunit">
    <text evidence="24">Homodimer. Interacts with lysosomal protein GLMP (via lumenal domain); the interaction starts while both proteins are still in the endoplasmic reticulum and is required for stabilization of MFSD1 in lysosomes but has no direct effect on its targeting to lysosomes or transporter activity.</text>
</comment>